<reference evidence="1" key="1">
    <citation type="submission" date="2014-11" db="EMBL/GenBank/DDBJ databases">
        <authorList>
            <person name="Amaro Gonzalez C."/>
        </authorList>
    </citation>
    <scope>NUCLEOTIDE SEQUENCE</scope>
</reference>
<proteinExistence type="predicted"/>
<reference evidence="1" key="2">
    <citation type="journal article" date="2015" name="Fish Shellfish Immunol.">
        <title>Early steps in the European eel (Anguilla anguilla)-Vibrio vulnificus interaction in the gills: Role of the RtxA13 toxin.</title>
        <authorList>
            <person name="Callol A."/>
            <person name="Pajuelo D."/>
            <person name="Ebbesson L."/>
            <person name="Teles M."/>
            <person name="MacKenzie S."/>
            <person name="Amaro C."/>
        </authorList>
    </citation>
    <scope>NUCLEOTIDE SEQUENCE</scope>
</reference>
<dbReference type="EMBL" id="GBXM01066404">
    <property type="protein sequence ID" value="JAH42173.1"/>
    <property type="molecule type" value="Transcribed_RNA"/>
</dbReference>
<evidence type="ECO:0000313" key="1">
    <source>
        <dbReference type="EMBL" id="JAH42173.1"/>
    </source>
</evidence>
<dbReference type="AlphaFoldDB" id="A0A0E9SNS2"/>
<organism evidence="1">
    <name type="scientific">Anguilla anguilla</name>
    <name type="common">European freshwater eel</name>
    <name type="synonym">Muraena anguilla</name>
    <dbReference type="NCBI Taxonomy" id="7936"/>
    <lineage>
        <taxon>Eukaryota</taxon>
        <taxon>Metazoa</taxon>
        <taxon>Chordata</taxon>
        <taxon>Craniata</taxon>
        <taxon>Vertebrata</taxon>
        <taxon>Euteleostomi</taxon>
        <taxon>Actinopterygii</taxon>
        <taxon>Neopterygii</taxon>
        <taxon>Teleostei</taxon>
        <taxon>Anguilliformes</taxon>
        <taxon>Anguillidae</taxon>
        <taxon>Anguilla</taxon>
    </lineage>
</organism>
<protein>
    <submittedName>
        <fullName evidence="1">Uncharacterized protein</fullName>
    </submittedName>
</protein>
<sequence>MEFRVLVLFTICCRVADYIHFYKFRQYIFPCYMQSVDFAVLFYIYHA</sequence>
<name>A0A0E9SNS2_ANGAN</name>
<accession>A0A0E9SNS2</accession>